<feature type="region of interest" description="Disordered" evidence="1">
    <location>
        <begin position="142"/>
        <end position="182"/>
    </location>
</feature>
<keyword evidence="2" id="KW-0732">Signal</keyword>
<evidence type="ECO:0000256" key="1">
    <source>
        <dbReference type="SAM" id="MobiDB-lite"/>
    </source>
</evidence>
<dbReference type="OrthoDB" id="3483234at2"/>
<keyword evidence="4" id="KW-1185">Reference proteome</keyword>
<feature type="compositionally biased region" description="Low complexity" evidence="1">
    <location>
        <begin position="147"/>
        <end position="164"/>
    </location>
</feature>
<dbReference type="Proteomes" id="UP000175971">
    <property type="component" value="Unassembled WGS sequence"/>
</dbReference>
<comment type="caution">
    <text evidence="3">The sequence shown here is derived from an EMBL/GenBank/DDBJ whole genome shotgun (WGS) entry which is preliminary data.</text>
</comment>
<dbReference type="PATRIC" id="fig|518642.7.peg.7520"/>
<reference evidence="3 4" key="1">
    <citation type="journal article" date="2016" name="Front. Microbiol.">
        <title>Comparative Genomics Analysis of Streptomyces Species Reveals Their Adaptation to the Marine Environment and Their Diversity at the Genomic Level.</title>
        <authorList>
            <person name="Tian X."/>
            <person name="Zhang Z."/>
            <person name="Yang T."/>
            <person name="Chen M."/>
            <person name="Li J."/>
            <person name="Chen F."/>
            <person name="Yang J."/>
            <person name="Li W."/>
            <person name="Zhang B."/>
            <person name="Zhang Z."/>
            <person name="Wu J."/>
            <person name="Zhang C."/>
            <person name="Long L."/>
            <person name="Xiao J."/>
        </authorList>
    </citation>
    <scope>NUCLEOTIDE SEQUENCE [LARGE SCALE GENOMIC DNA]</scope>
    <source>
        <strain evidence="3 4">SCSIO M10372</strain>
    </source>
</reference>
<feature type="compositionally biased region" description="Low complexity" evidence="1">
    <location>
        <begin position="35"/>
        <end position="45"/>
    </location>
</feature>
<accession>A0A1E7LI73</accession>
<sequence length="182" mass="18027">MTRFATTGGVVVAALAAALTLTACGSDDDGGKGSGPDAASSAKPGDGQGSKGSGVDAAALEGTWVGLTDGKNVTVSITAGKVALVADQAVCQGDVKDMGEVMLALKCTGGSTDRTMGAIESNGGKKLVLSWDGGVKDTLSKAEQGKLPTDLPSLPSDLPTDLPTRVPSDLPTLPEMPELPSS</sequence>
<feature type="chain" id="PRO_5009197372" description="Lipoprotein" evidence="2">
    <location>
        <begin position="26"/>
        <end position="182"/>
    </location>
</feature>
<protein>
    <recommendedName>
        <fullName evidence="5">Lipoprotein</fullName>
    </recommendedName>
</protein>
<evidence type="ECO:0000256" key="2">
    <source>
        <dbReference type="SAM" id="SignalP"/>
    </source>
</evidence>
<evidence type="ECO:0000313" key="4">
    <source>
        <dbReference type="Proteomes" id="UP000175971"/>
    </source>
</evidence>
<proteinExistence type="predicted"/>
<evidence type="ECO:0008006" key="5">
    <source>
        <dbReference type="Google" id="ProtNLM"/>
    </source>
</evidence>
<gene>
    <name evidence="3" type="ORF">AN221_36640</name>
</gene>
<organism evidence="3 4">
    <name type="scientific">Streptomyces nanshensis</name>
    <dbReference type="NCBI Taxonomy" id="518642"/>
    <lineage>
        <taxon>Bacteria</taxon>
        <taxon>Bacillati</taxon>
        <taxon>Actinomycetota</taxon>
        <taxon>Actinomycetes</taxon>
        <taxon>Kitasatosporales</taxon>
        <taxon>Streptomycetaceae</taxon>
        <taxon>Streptomyces</taxon>
    </lineage>
</organism>
<evidence type="ECO:0000313" key="3">
    <source>
        <dbReference type="EMBL" id="OEV15909.1"/>
    </source>
</evidence>
<feature type="region of interest" description="Disordered" evidence="1">
    <location>
        <begin position="26"/>
        <end position="55"/>
    </location>
</feature>
<dbReference type="AlphaFoldDB" id="A0A1E7LI73"/>
<dbReference type="PROSITE" id="PS51257">
    <property type="entry name" value="PROKAR_LIPOPROTEIN"/>
    <property type="match status" value="1"/>
</dbReference>
<dbReference type="RefSeq" id="WP_070204473.1">
    <property type="nucleotide sequence ID" value="NZ_LJGZ01000106.1"/>
</dbReference>
<name>A0A1E7LI73_9ACTN</name>
<dbReference type="EMBL" id="LJGZ01000106">
    <property type="protein sequence ID" value="OEV15909.1"/>
    <property type="molecule type" value="Genomic_DNA"/>
</dbReference>
<feature type="signal peptide" evidence="2">
    <location>
        <begin position="1"/>
        <end position="25"/>
    </location>
</feature>